<accession>A0A7E4UYT6</accession>
<evidence type="ECO:0000313" key="2">
    <source>
        <dbReference type="Proteomes" id="UP000492821"/>
    </source>
</evidence>
<keyword evidence="1" id="KW-0472">Membrane</keyword>
<sequence>MEYIATDSNMSFATKVQVLFITADEPRMYKQFLKSSHSLLLVAFLFVCAFICSSDAYAVRFLAMERNNHLHGRRLKRNLLMFSKLHRSVWPYDTAEVSPKRFVPMDFDPVFDY</sequence>
<keyword evidence="2" id="KW-1185">Reference proteome</keyword>
<keyword evidence="1" id="KW-0812">Transmembrane</keyword>
<keyword evidence="1" id="KW-1133">Transmembrane helix</keyword>
<dbReference type="Proteomes" id="UP000492821">
    <property type="component" value="Unassembled WGS sequence"/>
</dbReference>
<dbReference type="AlphaFoldDB" id="A0A7E4UYT6"/>
<dbReference type="WBParaSite" id="Pan_g14434.t1">
    <property type="protein sequence ID" value="Pan_g14434.t1"/>
    <property type="gene ID" value="Pan_g14434"/>
</dbReference>
<reference evidence="2" key="1">
    <citation type="journal article" date="2013" name="Genetics">
        <title>The draft genome and transcriptome of Panagrellus redivivus are shaped by the harsh demands of a free-living lifestyle.</title>
        <authorList>
            <person name="Srinivasan J."/>
            <person name="Dillman A.R."/>
            <person name="Macchietto M.G."/>
            <person name="Heikkinen L."/>
            <person name="Lakso M."/>
            <person name="Fracchia K.M."/>
            <person name="Antoshechkin I."/>
            <person name="Mortazavi A."/>
            <person name="Wong G."/>
            <person name="Sternberg P.W."/>
        </authorList>
    </citation>
    <scope>NUCLEOTIDE SEQUENCE [LARGE SCALE GENOMIC DNA]</scope>
    <source>
        <strain evidence="2">MT8872</strain>
    </source>
</reference>
<protein>
    <submittedName>
        <fullName evidence="3">Transmembrane protein</fullName>
    </submittedName>
</protein>
<proteinExistence type="predicted"/>
<evidence type="ECO:0000313" key="3">
    <source>
        <dbReference type="WBParaSite" id="Pan_g14434.t1"/>
    </source>
</evidence>
<reference evidence="3" key="2">
    <citation type="submission" date="2020-10" db="UniProtKB">
        <authorList>
            <consortium name="WormBaseParasite"/>
        </authorList>
    </citation>
    <scope>IDENTIFICATION</scope>
</reference>
<organism evidence="2 3">
    <name type="scientific">Panagrellus redivivus</name>
    <name type="common">Microworm</name>
    <dbReference type="NCBI Taxonomy" id="6233"/>
    <lineage>
        <taxon>Eukaryota</taxon>
        <taxon>Metazoa</taxon>
        <taxon>Ecdysozoa</taxon>
        <taxon>Nematoda</taxon>
        <taxon>Chromadorea</taxon>
        <taxon>Rhabditida</taxon>
        <taxon>Tylenchina</taxon>
        <taxon>Panagrolaimomorpha</taxon>
        <taxon>Panagrolaimoidea</taxon>
        <taxon>Panagrolaimidae</taxon>
        <taxon>Panagrellus</taxon>
    </lineage>
</organism>
<evidence type="ECO:0000256" key="1">
    <source>
        <dbReference type="SAM" id="Phobius"/>
    </source>
</evidence>
<feature type="transmembrane region" description="Helical" evidence="1">
    <location>
        <begin position="39"/>
        <end position="63"/>
    </location>
</feature>
<name>A0A7E4UYT6_PANRE</name>